<evidence type="ECO:0000313" key="2">
    <source>
        <dbReference type="EMBL" id="KAK6498368.1"/>
    </source>
</evidence>
<name>A0AAV9VWW7_9PEZI</name>
<feature type="compositionally biased region" description="Low complexity" evidence="1">
    <location>
        <begin position="313"/>
        <end position="331"/>
    </location>
</feature>
<dbReference type="SUPFAM" id="SSF52058">
    <property type="entry name" value="L domain-like"/>
    <property type="match status" value="1"/>
</dbReference>
<accession>A0AAV9VWW7</accession>
<sequence>MESKVPAIAHRRKFKVGSVRRGSLVIPEATLFIDQKGTKHAAACIEVRFKAGEGSELFRLYACLGRQLDNAGHFGLTPRNVSYCTLVSRNGIEPKYVSRSLEYSSNESIKKISPDDLRGEWLMQAVSPLVIYDIKLLGHRTLAWVFTTLREYNPEAVDLCPVPNFLEFETPVVDAERLLFEIPTDSIVLQPGESMNELKKWVTMVSSDISDLRIPPIPAPRPQWDQVVEQSGSSEAIPQSVQQADTEAEAAPMERDPDSEPEVGLGGQSQGAVNNGIRPTPAPGSEAEPEGGSSHNLSGEPNVALSREAGLESGQESGVNSDSSSSGEFEAGADVALSREVGPEDEPQIEAHRETIQETVDHAATGSGETKEPVSLSHTMGNPPIPVELLRPIFGFVAGDSEELRGRLARCSNLLRVNSTFHREAQHTIYNNIVIKDSKRELEKDIITLRYRWTPEKARRVESFTFVGGYWDYRINRPVHDNVIGSRYKADLIHNVRAVVSTCKRIRKLSVTAPLALDVVTNGVPSCLRILCLESLAGRTRTNIGPVLKEGKSLLEIRLSALQGDCTLYSTPTPPTLGSSLKTLVLHQLRIEGFQSASQSLTSLENLTIDSCVVDAMEMTRVLRGLKSLEYLRFEESPKTDHADESNHYCDALALSPTNLKYLEIRLKEVCECLYDAPWPELILFWCLSVRGVKSQVAVFQLPGEPTLAKPMDPFRHCKFKEEISDEYAAMDIGVLFQSLPKLNGMMSRFGSREYL</sequence>
<dbReference type="EMBL" id="JAVHJL010000008">
    <property type="protein sequence ID" value="KAK6498368.1"/>
    <property type="molecule type" value="Genomic_DNA"/>
</dbReference>
<evidence type="ECO:0000256" key="1">
    <source>
        <dbReference type="SAM" id="MobiDB-lite"/>
    </source>
</evidence>
<evidence type="ECO:0008006" key="4">
    <source>
        <dbReference type="Google" id="ProtNLM"/>
    </source>
</evidence>
<organism evidence="2 3">
    <name type="scientific">Arthrobotrys musiformis</name>
    <dbReference type="NCBI Taxonomy" id="47236"/>
    <lineage>
        <taxon>Eukaryota</taxon>
        <taxon>Fungi</taxon>
        <taxon>Dikarya</taxon>
        <taxon>Ascomycota</taxon>
        <taxon>Pezizomycotina</taxon>
        <taxon>Orbiliomycetes</taxon>
        <taxon>Orbiliales</taxon>
        <taxon>Orbiliaceae</taxon>
        <taxon>Arthrobotrys</taxon>
    </lineage>
</organism>
<proteinExistence type="predicted"/>
<dbReference type="InterPro" id="IPR032675">
    <property type="entry name" value="LRR_dom_sf"/>
</dbReference>
<gene>
    <name evidence="2" type="ORF">TWF481_010960</name>
</gene>
<evidence type="ECO:0000313" key="3">
    <source>
        <dbReference type="Proteomes" id="UP001370758"/>
    </source>
</evidence>
<protein>
    <recommendedName>
        <fullName evidence="4">F-box domain-containing protein</fullName>
    </recommendedName>
</protein>
<keyword evidence="3" id="KW-1185">Reference proteome</keyword>
<dbReference type="AlphaFoldDB" id="A0AAV9VWW7"/>
<comment type="caution">
    <text evidence="2">The sequence shown here is derived from an EMBL/GenBank/DDBJ whole genome shotgun (WGS) entry which is preliminary data.</text>
</comment>
<reference evidence="2 3" key="1">
    <citation type="submission" date="2023-08" db="EMBL/GenBank/DDBJ databases">
        <authorList>
            <person name="Palmer J.M."/>
        </authorList>
    </citation>
    <scope>NUCLEOTIDE SEQUENCE [LARGE SCALE GENOMIC DNA]</scope>
    <source>
        <strain evidence="2 3">TWF481</strain>
    </source>
</reference>
<dbReference type="Gene3D" id="3.80.10.10">
    <property type="entry name" value="Ribonuclease Inhibitor"/>
    <property type="match status" value="1"/>
</dbReference>
<dbReference type="Proteomes" id="UP001370758">
    <property type="component" value="Unassembled WGS sequence"/>
</dbReference>
<feature type="compositionally biased region" description="Polar residues" evidence="1">
    <location>
        <begin position="228"/>
        <end position="245"/>
    </location>
</feature>
<feature type="region of interest" description="Disordered" evidence="1">
    <location>
        <begin position="212"/>
        <end position="331"/>
    </location>
</feature>